<dbReference type="Proteomes" id="UP000255164">
    <property type="component" value="Unassembled WGS sequence"/>
</dbReference>
<name>A0A376JXU6_ECOLX</name>
<gene>
    <name evidence="1" type="ORF">NCTC10082_05664</name>
</gene>
<dbReference type="Gene3D" id="2.60.40.10">
    <property type="entry name" value="Immunoglobulins"/>
    <property type="match status" value="1"/>
</dbReference>
<dbReference type="InterPro" id="IPR013783">
    <property type="entry name" value="Ig-like_fold"/>
</dbReference>
<protein>
    <submittedName>
        <fullName evidence="1">Fimbrial chaperone protein PefD</fullName>
    </submittedName>
</protein>
<reference evidence="1 2" key="1">
    <citation type="submission" date="2018-06" db="EMBL/GenBank/DDBJ databases">
        <authorList>
            <consortium name="Pathogen Informatics"/>
            <person name="Doyle S."/>
        </authorList>
    </citation>
    <scope>NUCLEOTIDE SEQUENCE [LARGE SCALE GENOMIC DNA]</scope>
    <source>
        <strain evidence="1 2">NCTC10082</strain>
    </source>
</reference>
<organism evidence="1 2">
    <name type="scientific">Escherichia coli</name>
    <dbReference type="NCBI Taxonomy" id="562"/>
    <lineage>
        <taxon>Bacteria</taxon>
        <taxon>Pseudomonadati</taxon>
        <taxon>Pseudomonadota</taxon>
        <taxon>Gammaproteobacteria</taxon>
        <taxon>Enterobacterales</taxon>
        <taxon>Enterobacteriaceae</taxon>
        <taxon>Escherichia</taxon>
    </lineage>
</organism>
<dbReference type="InterPro" id="IPR036316">
    <property type="entry name" value="Pili_assmbl_chap_C_dom_sf"/>
</dbReference>
<dbReference type="AlphaFoldDB" id="A0A376JXU6"/>
<dbReference type="EMBL" id="UFZA01000006">
    <property type="protein sequence ID" value="STE74437.1"/>
    <property type="molecule type" value="Genomic_DNA"/>
</dbReference>
<accession>A0A376JXU6</accession>
<evidence type="ECO:0000313" key="1">
    <source>
        <dbReference type="EMBL" id="STE74437.1"/>
    </source>
</evidence>
<evidence type="ECO:0000313" key="2">
    <source>
        <dbReference type="Proteomes" id="UP000255164"/>
    </source>
</evidence>
<sequence>MKEIAQLRPFSDVNLGRVVRDKISVDAVNDWGGVQSYEIP</sequence>
<proteinExistence type="predicted"/>
<dbReference type="SUPFAM" id="SSF49584">
    <property type="entry name" value="Periplasmic chaperone C-domain"/>
    <property type="match status" value="1"/>
</dbReference>